<sequence length="53" mass="5974">MRKTAGNRTARANLAREILRMNRISRNAAKRPRRIKGRATHTACLSQTGSTPR</sequence>
<dbReference type="AlphaFoldDB" id="A0A238HBC6"/>
<dbReference type="Proteomes" id="UP000198460">
    <property type="component" value="Unassembled WGS sequence"/>
</dbReference>
<dbReference type="EMBL" id="FXAN01000109">
    <property type="protein sequence ID" value="SMG02694.1"/>
    <property type="molecule type" value="Genomic_DNA"/>
</dbReference>
<feature type="compositionally biased region" description="Basic residues" evidence="1">
    <location>
        <begin position="28"/>
        <end position="39"/>
    </location>
</feature>
<evidence type="ECO:0000313" key="2">
    <source>
        <dbReference type="EMBL" id="SMG02694.1"/>
    </source>
</evidence>
<accession>A0A238HBC6</accession>
<gene>
    <name evidence="2" type="ORF">BSIN_2620</name>
</gene>
<evidence type="ECO:0000256" key="1">
    <source>
        <dbReference type="SAM" id="MobiDB-lite"/>
    </source>
</evidence>
<feature type="region of interest" description="Disordered" evidence="1">
    <location>
        <begin position="23"/>
        <end position="53"/>
    </location>
</feature>
<evidence type="ECO:0000313" key="3">
    <source>
        <dbReference type="Proteomes" id="UP000198460"/>
    </source>
</evidence>
<organism evidence="2 3">
    <name type="scientific">Burkholderia singularis</name>
    <dbReference type="NCBI Taxonomy" id="1503053"/>
    <lineage>
        <taxon>Bacteria</taxon>
        <taxon>Pseudomonadati</taxon>
        <taxon>Pseudomonadota</taxon>
        <taxon>Betaproteobacteria</taxon>
        <taxon>Burkholderiales</taxon>
        <taxon>Burkholderiaceae</taxon>
        <taxon>Burkholderia</taxon>
        <taxon>pseudomallei group</taxon>
    </lineage>
</organism>
<protein>
    <submittedName>
        <fullName evidence="2">Uncharacterized protein</fullName>
    </submittedName>
</protein>
<feature type="compositionally biased region" description="Polar residues" evidence="1">
    <location>
        <begin position="43"/>
        <end position="53"/>
    </location>
</feature>
<name>A0A238HBC6_9BURK</name>
<reference evidence="2 3" key="1">
    <citation type="submission" date="2017-04" db="EMBL/GenBank/DDBJ databases">
        <authorList>
            <person name="Afonso C.L."/>
            <person name="Miller P.J."/>
            <person name="Scott M.A."/>
            <person name="Spackman E."/>
            <person name="Goraichik I."/>
            <person name="Dimitrov K.M."/>
            <person name="Suarez D.L."/>
            <person name="Swayne D.E."/>
        </authorList>
    </citation>
    <scope>NUCLEOTIDE SEQUENCE [LARGE SCALE GENOMIC DNA]</scope>
    <source>
        <strain evidence="2">LMG 28154</strain>
    </source>
</reference>
<proteinExistence type="predicted"/>